<keyword evidence="1" id="KW-0472">Membrane</keyword>
<organism evidence="2 3">
    <name type="scientific">Richelia sinica FACHB-800</name>
    <dbReference type="NCBI Taxonomy" id="1357546"/>
    <lineage>
        <taxon>Bacteria</taxon>
        <taxon>Bacillati</taxon>
        <taxon>Cyanobacteriota</taxon>
        <taxon>Cyanophyceae</taxon>
        <taxon>Nostocales</taxon>
        <taxon>Nostocaceae</taxon>
        <taxon>Richelia</taxon>
    </lineage>
</organism>
<dbReference type="EMBL" id="CP021056">
    <property type="protein sequence ID" value="QXE22043.1"/>
    <property type="molecule type" value="Genomic_DNA"/>
</dbReference>
<evidence type="ECO:0000256" key="1">
    <source>
        <dbReference type="SAM" id="Phobius"/>
    </source>
</evidence>
<dbReference type="Proteomes" id="UP000683511">
    <property type="component" value="Chromosome"/>
</dbReference>
<evidence type="ECO:0000313" key="3">
    <source>
        <dbReference type="Proteomes" id="UP000683511"/>
    </source>
</evidence>
<gene>
    <name evidence="2" type="ORF">B6N60_00723</name>
</gene>
<feature type="transmembrane region" description="Helical" evidence="1">
    <location>
        <begin position="21"/>
        <end position="41"/>
    </location>
</feature>
<name>A0A975T5X8_9NOST</name>
<dbReference type="AlphaFoldDB" id="A0A975T5X8"/>
<reference evidence="2" key="1">
    <citation type="submission" date="2017-04" db="EMBL/GenBank/DDBJ databases">
        <title>Genome deletions in a multicellular cyanobacterial endosymbiont for morphological adaptation in marine diatoms.</title>
        <authorList>
            <person name="Wang Y."/>
            <person name="Gao H."/>
            <person name="Li R."/>
            <person name="Xu X."/>
        </authorList>
    </citation>
    <scope>NUCLEOTIDE SEQUENCE</scope>
    <source>
        <strain evidence="2">FACHB 800</strain>
    </source>
</reference>
<sequence length="42" mass="4949">MTRLTQERSLDEWMPLCGNRILYLSIQIMAITAKVRGLVWLK</sequence>
<keyword evidence="3" id="KW-1185">Reference proteome</keyword>
<dbReference type="KEGG" id="rsin:B6N60_00723"/>
<dbReference type="RefSeq" id="WP_256443837.1">
    <property type="nucleotide sequence ID" value="NZ_CP021056.1"/>
</dbReference>
<evidence type="ECO:0000313" key="2">
    <source>
        <dbReference type="EMBL" id="QXE22043.1"/>
    </source>
</evidence>
<keyword evidence="1" id="KW-0812">Transmembrane</keyword>
<proteinExistence type="predicted"/>
<keyword evidence="1" id="KW-1133">Transmembrane helix</keyword>
<accession>A0A975T5X8</accession>
<protein>
    <submittedName>
        <fullName evidence="2">Uncharacterized protein</fullName>
    </submittedName>
</protein>